<gene>
    <name evidence="9" type="primary">dppB_33</name>
    <name evidence="9" type="ORF">SDC9_105028</name>
</gene>
<evidence type="ECO:0000256" key="5">
    <source>
        <dbReference type="ARBA" id="ARBA00022989"/>
    </source>
</evidence>
<keyword evidence="2" id="KW-0813">Transport</keyword>
<name>A0A645AZI3_9ZZZZ</name>
<dbReference type="PANTHER" id="PTHR43163:SF6">
    <property type="entry name" value="DIPEPTIDE TRANSPORT SYSTEM PERMEASE PROTEIN DPPB-RELATED"/>
    <property type="match status" value="1"/>
</dbReference>
<protein>
    <submittedName>
        <fullName evidence="9">Dipeptide transport system permease protein DppB</fullName>
    </submittedName>
</protein>
<feature type="transmembrane region" description="Helical" evidence="7">
    <location>
        <begin position="36"/>
        <end position="58"/>
    </location>
</feature>
<evidence type="ECO:0000256" key="7">
    <source>
        <dbReference type="SAM" id="Phobius"/>
    </source>
</evidence>
<dbReference type="PANTHER" id="PTHR43163">
    <property type="entry name" value="DIPEPTIDE TRANSPORT SYSTEM PERMEASE PROTEIN DPPB-RELATED"/>
    <property type="match status" value="1"/>
</dbReference>
<evidence type="ECO:0000259" key="8">
    <source>
        <dbReference type="Pfam" id="PF00528"/>
    </source>
</evidence>
<evidence type="ECO:0000256" key="4">
    <source>
        <dbReference type="ARBA" id="ARBA00022692"/>
    </source>
</evidence>
<dbReference type="GO" id="GO:0005886">
    <property type="term" value="C:plasma membrane"/>
    <property type="evidence" value="ECO:0007669"/>
    <property type="project" value="UniProtKB-SubCell"/>
</dbReference>
<dbReference type="GO" id="GO:0055085">
    <property type="term" value="P:transmembrane transport"/>
    <property type="evidence" value="ECO:0007669"/>
    <property type="project" value="InterPro"/>
</dbReference>
<keyword evidence="6 7" id="KW-0472">Membrane</keyword>
<keyword evidence="5 7" id="KW-1133">Transmembrane helix</keyword>
<dbReference type="AlphaFoldDB" id="A0A645AZI3"/>
<comment type="subcellular location">
    <subcellularLocation>
        <location evidence="1">Cell membrane</location>
        <topology evidence="1">Multi-pass membrane protein</topology>
    </subcellularLocation>
</comment>
<evidence type="ECO:0000313" key="9">
    <source>
        <dbReference type="EMBL" id="MPM58198.1"/>
    </source>
</evidence>
<keyword evidence="4 7" id="KW-0812">Transmembrane</keyword>
<dbReference type="EMBL" id="VSSQ01016644">
    <property type="protein sequence ID" value="MPM58198.1"/>
    <property type="molecule type" value="Genomic_DNA"/>
</dbReference>
<evidence type="ECO:0000256" key="6">
    <source>
        <dbReference type="ARBA" id="ARBA00023136"/>
    </source>
</evidence>
<evidence type="ECO:0000256" key="2">
    <source>
        <dbReference type="ARBA" id="ARBA00022448"/>
    </source>
</evidence>
<accession>A0A645AZI3</accession>
<reference evidence="9" key="1">
    <citation type="submission" date="2019-08" db="EMBL/GenBank/DDBJ databases">
        <authorList>
            <person name="Kucharzyk K."/>
            <person name="Murdoch R.W."/>
            <person name="Higgins S."/>
            <person name="Loffler F."/>
        </authorList>
    </citation>
    <scope>NUCLEOTIDE SEQUENCE</scope>
</reference>
<comment type="caution">
    <text evidence="9">The sequence shown here is derived from an EMBL/GenBank/DDBJ whole genome shotgun (WGS) entry which is preliminary data.</text>
</comment>
<evidence type="ECO:0000256" key="3">
    <source>
        <dbReference type="ARBA" id="ARBA00022475"/>
    </source>
</evidence>
<dbReference type="InterPro" id="IPR000515">
    <property type="entry name" value="MetI-like"/>
</dbReference>
<feature type="domain" description="ABC transmembrane type-1" evidence="8">
    <location>
        <begin position="2"/>
        <end position="62"/>
    </location>
</feature>
<organism evidence="9">
    <name type="scientific">bioreactor metagenome</name>
    <dbReference type="NCBI Taxonomy" id="1076179"/>
    <lineage>
        <taxon>unclassified sequences</taxon>
        <taxon>metagenomes</taxon>
        <taxon>ecological metagenomes</taxon>
    </lineage>
</organism>
<keyword evidence="3" id="KW-1003">Cell membrane</keyword>
<proteinExistence type="predicted"/>
<sequence>MLGGAIIVETVFNWPGLGREVITAILYKDYPVIQGVILVLGTIAIVINLLIDVVLGIIDPRTLGASHVR</sequence>
<evidence type="ECO:0000256" key="1">
    <source>
        <dbReference type="ARBA" id="ARBA00004651"/>
    </source>
</evidence>
<dbReference type="Pfam" id="PF00528">
    <property type="entry name" value="BPD_transp_1"/>
    <property type="match status" value="1"/>
</dbReference>